<organism evidence="1 2">
    <name type="scientific">Vigna unguiculata</name>
    <name type="common">Cowpea</name>
    <dbReference type="NCBI Taxonomy" id="3917"/>
    <lineage>
        <taxon>Eukaryota</taxon>
        <taxon>Viridiplantae</taxon>
        <taxon>Streptophyta</taxon>
        <taxon>Embryophyta</taxon>
        <taxon>Tracheophyta</taxon>
        <taxon>Spermatophyta</taxon>
        <taxon>Magnoliopsida</taxon>
        <taxon>eudicotyledons</taxon>
        <taxon>Gunneridae</taxon>
        <taxon>Pentapetalae</taxon>
        <taxon>rosids</taxon>
        <taxon>fabids</taxon>
        <taxon>Fabales</taxon>
        <taxon>Fabaceae</taxon>
        <taxon>Papilionoideae</taxon>
        <taxon>50 kb inversion clade</taxon>
        <taxon>NPAAA clade</taxon>
        <taxon>indigoferoid/millettioid clade</taxon>
        <taxon>Phaseoleae</taxon>
        <taxon>Vigna</taxon>
    </lineage>
</organism>
<dbReference type="PANTHER" id="PTHR34954">
    <property type="entry name" value="EXPRESSED PROTEIN"/>
    <property type="match status" value="1"/>
</dbReference>
<name>A0A4D6MY17_VIGUN</name>
<dbReference type="PANTHER" id="PTHR34954:SF3">
    <property type="entry name" value="EXPRESSED PROTEIN"/>
    <property type="match status" value="1"/>
</dbReference>
<dbReference type="AlphaFoldDB" id="A0A4D6MY17"/>
<dbReference type="GO" id="GO:0070300">
    <property type="term" value="F:phosphatidic acid binding"/>
    <property type="evidence" value="ECO:0007669"/>
    <property type="project" value="InterPro"/>
</dbReference>
<dbReference type="EMBL" id="CP039352">
    <property type="protein sequence ID" value="QCE04775.1"/>
    <property type="molecule type" value="Genomic_DNA"/>
</dbReference>
<evidence type="ECO:0000313" key="2">
    <source>
        <dbReference type="Proteomes" id="UP000501690"/>
    </source>
</evidence>
<dbReference type="GO" id="GO:1990052">
    <property type="term" value="P:ER to chloroplast lipid transport"/>
    <property type="evidence" value="ECO:0007669"/>
    <property type="project" value="InterPro"/>
</dbReference>
<dbReference type="GO" id="GO:0034196">
    <property type="term" value="P:acylglycerol transport"/>
    <property type="evidence" value="ECO:0007669"/>
    <property type="project" value="InterPro"/>
</dbReference>
<reference evidence="1 2" key="1">
    <citation type="submission" date="2019-04" db="EMBL/GenBank/DDBJ databases">
        <title>An improved genome assembly and genetic linkage map for asparagus bean, Vigna unguiculata ssp. sesquipedialis.</title>
        <authorList>
            <person name="Xia Q."/>
            <person name="Zhang R."/>
            <person name="Dong Y."/>
        </authorList>
    </citation>
    <scope>NUCLEOTIDE SEQUENCE [LARGE SCALE GENOMIC DNA]</scope>
    <source>
        <tissue evidence="1">Leaf</tissue>
    </source>
</reference>
<evidence type="ECO:0000313" key="1">
    <source>
        <dbReference type="EMBL" id="QCE04775.1"/>
    </source>
</evidence>
<protein>
    <submittedName>
        <fullName evidence="1">Uncharacterized protein</fullName>
    </submittedName>
</protein>
<dbReference type="GO" id="GO:0009941">
    <property type="term" value="C:chloroplast envelope"/>
    <property type="evidence" value="ECO:0007669"/>
    <property type="project" value="TreeGrafter"/>
</dbReference>
<dbReference type="InterPro" id="IPR044160">
    <property type="entry name" value="TGD4-like"/>
</dbReference>
<keyword evidence="2" id="KW-1185">Reference proteome</keyword>
<sequence length="463" mass="51736">MARLRTGIESAFWDQNVASPQCHDGWAKSVPGDPFPVEASVASKVLRPQQFSFLQNELRLPIVVPFLSPTSSKDLGSFGLQALLLKLSSHRWWLTMTGQFRPRKLIVGVKNEISNAEEFDLSTVKDVAKHFIDKALLSFGLTFQYAFSPLTSVLFGLEGHGEKARLRSKVMLYQKAWNLLQLPQHDLTVEVAWPQLFLDHKGKYWDVPESLSVDLASLLSPSGLRWRVGLHKNGGNPQQVNATDGNPPLSLQPGLCLKGATSYEKIKYFWRDKSTAEEGNEEVVPYDVRLNEPHSAVFGVIGGTFTLWLRNGRSFSSSNSTEDLGVSTSKRFEYFGDLFGSVGYSFQLGKFTKKYGDLTRLDARLDISSASEYAKKILNSSRADASASPRLNLIIQQQVVGPIVFRADTRIALECFALKNGLPVEDFICSLSYSLKSFESGKVVAWCSPKRKEGMVELRMFEF</sequence>
<proteinExistence type="predicted"/>
<gene>
    <name evidence="1" type="ORF">DEO72_LG8g2815</name>
</gene>
<dbReference type="Proteomes" id="UP000501690">
    <property type="component" value="Linkage Group LG8"/>
</dbReference>
<accession>A0A4D6MY17</accession>